<gene>
    <name evidence="1" type="ORF">DPEC_G00274900</name>
</gene>
<name>A0ACC2FLE8_DALPE</name>
<dbReference type="EMBL" id="CM055752">
    <property type="protein sequence ID" value="KAJ7992085.1"/>
    <property type="molecule type" value="Genomic_DNA"/>
</dbReference>
<comment type="caution">
    <text evidence="1">The sequence shown here is derived from an EMBL/GenBank/DDBJ whole genome shotgun (WGS) entry which is preliminary data.</text>
</comment>
<organism evidence="1 2">
    <name type="scientific">Dallia pectoralis</name>
    <name type="common">Alaska blackfish</name>
    <dbReference type="NCBI Taxonomy" id="75939"/>
    <lineage>
        <taxon>Eukaryota</taxon>
        <taxon>Metazoa</taxon>
        <taxon>Chordata</taxon>
        <taxon>Craniata</taxon>
        <taxon>Vertebrata</taxon>
        <taxon>Euteleostomi</taxon>
        <taxon>Actinopterygii</taxon>
        <taxon>Neopterygii</taxon>
        <taxon>Teleostei</taxon>
        <taxon>Protacanthopterygii</taxon>
        <taxon>Esociformes</taxon>
        <taxon>Umbridae</taxon>
        <taxon>Dallia</taxon>
    </lineage>
</organism>
<evidence type="ECO:0000313" key="2">
    <source>
        <dbReference type="Proteomes" id="UP001157502"/>
    </source>
</evidence>
<keyword evidence="2" id="KW-1185">Reference proteome</keyword>
<reference evidence="1" key="1">
    <citation type="submission" date="2021-05" db="EMBL/GenBank/DDBJ databases">
        <authorList>
            <person name="Pan Q."/>
            <person name="Jouanno E."/>
            <person name="Zahm M."/>
            <person name="Klopp C."/>
            <person name="Cabau C."/>
            <person name="Louis A."/>
            <person name="Berthelot C."/>
            <person name="Parey E."/>
            <person name="Roest Crollius H."/>
            <person name="Montfort J."/>
            <person name="Robinson-Rechavi M."/>
            <person name="Bouchez O."/>
            <person name="Lampietro C."/>
            <person name="Lopez Roques C."/>
            <person name="Donnadieu C."/>
            <person name="Postlethwait J."/>
            <person name="Bobe J."/>
            <person name="Dillon D."/>
            <person name="Chandos A."/>
            <person name="von Hippel F."/>
            <person name="Guiguen Y."/>
        </authorList>
    </citation>
    <scope>NUCLEOTIDE SEQUENCE</scope>
    <source>
        <strain evidence="1">YG-Jan2019</strain>
    </source>
</reference>
<proteinExistence type="predicted"/>
<dbReference type="Proteomes" id="UP001157502">
    <property type="component" value="Chromosome 25"/>
</dbReference>
<sequence length="390" mass="44787">MRLSSLKRIWLNTSSFEWRDKVMETGGGVTENACAYDRNVSFFYEHVGKDISRHWGARDYAIVGVGLPICFVMVLSNFMVMVAVWVNRRFHYPIYYLLANMAAADLFAGLAYTNLMLNTGPWTSSLTKQQWFIRNALVDISLTASVANLLGVAVERHQTIMTMQLHNKMTNRRVMLLIVFIWALAIVMGLVPVMGWNCQCQLDQCSVIAPLYSRRYLIFWASLNLLTFFFMVAVYARIFVYVRRMSRRMSQHTSYSLDHNETMVNLMKTISIVLGVFVVCWTPGLVTLLLDGILGKASHAPVYEKYCLILAECNSLANPLIYTYRDKEMRRTFKWILCCLCRRSCGHQGESLAVEVDTLQPESPQVEDISEVEVENKTQNGSRQLIERLR</sequence>
<evidence type="ECO:0000313" key="1">
    <source>
        <dbReference type="EMBL" id="KAJ7992085.1"/>
    </source>
</evidence>
<protein>
    <submittedName>
        <fullName evidence="1">Uncharacterized protein</fullName>
    </submittedName>
</protein>
<accession>A0ACC2FLE8</accession>